<proteinExistence type="predicted"/>
<dbReference type="AlphaFoldDB" id="A0A1F7X5J8"/>
<reference evidence="2 3" key="1">
    <citation type="journal article" date="2016" name="Nat. Commun.">
        <title>Thousands of microbial genomes shed light on interconnected biogeochemical processes in an aquifer system.</title>
        <authorList>
            <person name="Anantharaman K."/>
            <person name="Brown C.T."/>
            <person name="Hug L.A."/>
            <person name="Sharon I."/>
            <person name="Castelle C.J."/>
            <person name="Probst A.J."/>
            <person name="Thomas B.C."/>
            <person name="Singh A."/>
            <person name="Wilkins M.J."/>
            <person name="Karaoz U."/>
            <person name="Brodie E.L."/>
            <person name="Williams K.H."/>
            <person name="Hubbard S.S."/>
            <person name="Banfield J.F."/>
        </authorList>
    </citation>
    <scope>NUCLEOTIDE SEQUENCE [LARGE SCALE GENOMIC DNA]</scope>
</reference>
<feature type="coiled-coil region" evidence="1">
    <location>
        <begin position="140"/>
        <end position="167"/>
    </location>
</feature>
<sequence length="168" mass="19579">MSEAQEQPGHQLEWGYEIPTLVAERIKQNAPIIGGLDVAKVLRGHVLQLILGDDSGVFGTAVLWFDAKIMKPEEAIAHKEIFMNRVRWELEQDETPQRIKEMLIPYQKKLTETNWDTEAKVRESRAVWEETVHSKVAGMVEANEDGYKDARDEYERYEDEVRKRKLNR</sequence>
<name>A0A1F7X5J8_9BACT</name>
<dbReference type="EMBL" id="MGFR01000002">
    <property type="protein sequence ID" value="OGM09979.1"/>
    <property type="molecule type" value="Genomic_DNA"/>
</dbReference>
<evidence type="ECO:0000313" key="2">
    <source>
        <dbReference type="EMBL" id="OGM09979.1"/>
    </source>
</evidence>
<dbReference type="STRING" id="1802479.A2Y68_00955"/>
<evidence type="ECO:0000313" key="3">
    <source>
        <dbReference type="Proteomes" id="UP000176778"/>
    </source>
</evidence>
<gene>
    <name evidence="2" type="ORF">A2Y68_00955</name>
</gene>
<protein>
    <submittedName>
        <fullName evidence="2">Uncharacterized protein</fullName>
    </submittedName>
</protein>
<evidence type="ECO:0000256" key="1">
    <source>
        <dbReference type="SAM" id="Coils"/>
    </source>
</evidence>
<organism evidence="2 3">
    <name type="scientific">Candidatus Woesebacteria bacterium RBG_13_46_13</name>
    <dbReference type="NCBI Taxonomy" id="1802479"/>
    <lineage>
        <taxon>Bacteria</taxon>
        <taxon>Candidatus Woeseibacteriota</taxon>
    </lineage>
</organism>
<dbReference type="Proteomes" id="UP000176778">
    <property type="component" value="Unassembled WGS sequence"/>
</dbReference>
<keyword evidence="1" id="KW-0175">Coiled coil</keyword>
<comment type="caution">
    <text evidence="2">The sequence shown here is derived from an EMBL/GenBank/DDBJ whole genome shotgun (WGS) entry which is preliminary data.</text>
</comment>
<accession>A0A1F7X5J8</accession>